<dbReference type="NCBIfam" id="TIGR00693">
    <property type="entry name" value="thiE"/>
    <property type="match status" value="1"/>
</dbReference>
<feature type="binding site" evidence="9">
    <location>
        <position position="79"/>
    </location>
    <ligand>
        <name>4-amino-2-methyl-5-(diphosphooxymethyl)pyrimidine</name>
        <dbReference type="ChEBI" id="CHEBI:57841"/>
    </ligand>
</feature>
<comment type="catalytic activity">
    <reaction evidence="8 9 10">
        <text>2-[(2R,5Z)-2-carboxy-4-methylthiazol-5(2H)-ylidene]ethyl phosphate + 4-amino-2-methyl-5-(diphosphooxymethyl)pyrimidine + 2 H(+) = thiamine phosphate + CO2 + diphosphate</text>
        <dbReference type="Rhea" id="RHEA:47844"/>
        <dbReference type="ChEBI" id="CHEBI:15378"/>
        <dbReference type="ChEBI" id="CHEBI:16526"/>
        <dbReference type="ChEBI" id="CHEBI:33019"/>
        <dbReference type="ChEBI" id="CHEBI:37575"/>
        <dbReference type="ChEBI" id="CHEBI:57841"/>
        <dbReference type="ChEBI" id="CHEBI:62899"/>
        <dbReference type="EC" id="2.5.1.3"/>
    </reaction>
</comment>
<evidence type="ECO:0000256" key="11">
    <source>
        <dbReference type="RuleBase" id="RU004253"/>
    </source>
</evidence>
<dbReference type="EMBL" id="JAGGKP010000002">
    <property type="protein sequence ID" value="MBP1936804.1"/>
    <property type="molecule type" value="Genomic_DNA"/>
</dbReference>
<dbReference type="InterPro" id="IPR034291">
    <property type="entry name" value="TMP_synthase"/>
</dbReference>
<keyword evidence="2 9" id="KW-0808">Transferase</keyword>
<evidence type="ECO:0000256" key="10">
    <source>
        <dbReference type="RuleBase" id="RU003826"/>
    </source>
</evidence>
<feature type="binding site" evidence="9">
    <location>
        <position position="99"/>
    </location>
    <ligand>
        <name>Mg(2+)</name>
        <dbReference type="ChEBI" id="CHEBI:18420"/>
    </ligand>
</feature>
<evidence type="ECO:0000256" key="9">
    <source>
        <dbReference type="HAMAP-Rule" id="MF_00097"/>
    </source>
</evidence>
<feature type="domain" description="Thiamine phosphate synthase/TenI" evidence="12">
    <location>
        <begin position="15"/>
        <end position="198"/>
    </location>
</feature>
<protein>
    <recommendedName>
        <fullName evidence="9">Thiamine-phosphate synthase</fullName>
        <shortName evidence="9">TP synthase</shortName>
        <shortName evidence="9">TPS</shortName>
        <ecNumber evidence="9">2.5.1.3</ecNumber>
    </recommendedName>
    <alternativeName>
        <fullName evidence="9">Thiamine-phosphate pyrophosphorylase</fullName>
        <shortName evidence="9">TMP pyrophosphorylase</shortName>
        <shortName evidence="9">TMP-PPase</shortName>
    </alternativeName>
</protein>
<dbReference type="RefSeq" id="WP_209847999.1">
    <property type="nucleotide sequence ID" value="NZ_CBCRVE010000003.1"/>
</dbReference>
<evidence type="ECO:0000256" key="4">
    <source>
        <dbReference type="ARBA" id="ARBA00022842"/>
    </source>
</evidence>
<dbReference type="Pfam" id="PF02581">
    <property type="entry name" value="TMP-TENI"/>
    <property type="match status" value="1"/>
</dbReference>
<comment type="pathway">
    <text evidence="1 9 11">Cofactor biosynthesis; thiamine diphosphate biosynthesis; thiamine phosphate from 4-amino-2-methyl-5-diphosphomethylpyrimidine and 4-methyl-5-(2-phosphoethyl)-thiazole: step 1/1.</text>
</comment>
<comment type="function">
    <text evidence="9">Condenses 4-methyl-5-(beta-hydroxyethyl)thiazole monophosphate (THZ-P) and 2-methyl-4-amino-5-hydroxymethyl pyrimidine pyrophosphate (HMP-PP) to form thiamine monophosphate (TMP).</text>
</comment>
<keyword evidence="4 9" id="KW-0460">Magnesium</keyword>
<dbReference type="Gene3D" id="3.20.20.70">
    <property type="entry name" value="Aldolase class I"/>
    <property type="match status" value="1"/>
</dbReference>
<dbReference type="EC" id="2.5.1.3" evidence="9"/>
<feature type="binding site" evidence="9">
    <location>
        <begin position="44"/>
        <end position="48"/>
    </location>
    <ligand>
        <name>4-amino-2-methyl-5-(diphosphooxymethyl)pyrimidine</name>
        <dbReference type="ChEBI" id="CHEBI:57841"/>
    </ligand>
</feature>
<feature type="binding site" evidence="9">
    <location>
        <position position="146"/>
    </location>
    <ligand>
        <name>4-amino-2-methyl-5-(diphosphooxymethyl)pyrimidine</name>
        <dbReference type="ChEBI" id="CHEBI:57841"/>
    </ligand>
</feature>
<evidence type="ECO:0000256" key="5">
    <source>
        <dbReference type="ARBA" id="ARBA00022977"/>
    </source>
</evidence>
<keyword evidence="14" id="KW-1185">Reference proteome</keyword>
<feature type="binding site" evidence="9">
    <location>
        <position position="80"/>
    </location>
    <ligand>
        <name>Mg(2+)</name>
        <dbReference type="ChEBI" id="CHEBI:18420"/>
    </ligand>
</feature>
<evidence type="ECO:0000256" key="8">
    <source>
        <dbReference type="ARBA" id="ARBA00047883"/>
    </source>
</evidence>
<dbReference type="GO" id="GO:0004789">
    <property type="term" value="F:thiamine-phosphate diphosphorylase activity"/>
    <property type="evidence" value="ECO:0007669"/>
    <property type="project" value="UniProtKB-EC"/>
</dbReference>
<comment type="cofactor">
    <cofactor evidence="9">
        <name>Mg(2+)</name>
        <dbReference type="ChEBI" id="CHEBI:18420"/>
    </cofactor>
    <text evidence="9">Binds 1 Mg(2+) ion per subunit.</text>
</comment>
<feature type="binding site" evidence="9">
    <location>
        <begin position="195"/>
        <end position="196"/>
    </location>
    <ligand>
        <name>2-[(2R,5Z)-2-carboxy-4-methylthiazol-5(2H)-ylidene]ethyl phosphate</name>
        <dbReference type="ChEBI" id="CHEBI:62899"/>
    </ligand>
</feature>
<dbReference type="InterPro" id="IPR022998">
    <property type="entry name" value="ThiamineP_synth_TenI"/>
</dbReference>
<evidence type="ECO:0000256" key="1">
    <source>
        <dbReference type="ARBA" id="ARBA00005165"/>
    </source>
</evidence>
<keyword evidence="3 9" id="KW-0479">Metal-binding</keyword>
<dbReference type="PANTHER" id="PTHR20857:SF15">
    <property type="entry name" value="THIAMINE-PHOSPHATE SYNTHASE"/>
    <property type="match status" value="1"/>
</dbReference>
<dbReference type="HAMAP" id="MF_00097">
    <property type="entry name" value="TMP_synthase"/>
    <property type="match status" value="1"/>
</dbReference>
<comment type="caution">
    <text evidence="13">The sequence shown here is derived from an EMBL/GenBank/DDBJ whole genome shotgun (WGS) entry which is preliminary data.</text>
</comment>
<comment type="catalytic activity">
    <reaction evidence="6 9 10">
        <text>4-methyl-5-(2-phosphooxyethyl)-thiazole + 4-amino-2-methyl-5-(diphosphooxymethyl)pyrimidine + H(+) = thiamine phosphate + diphosphate</text>
        <dbReference type="Rhea" id="RHEA:22328"/>
        <dbReference type="ChEBI" id="CHEBI:15378"/>
        <dbReference type="ChEBI" id="CHEBI:33019"/>
        <dbReference type="ChEBI" id="CHEBI:37575"/>
        <dbReference type="ChEBI" id="CHEBI:57841"/>
        <dbReference type="ChEBI" id="CHEBI:58296"/>
        <dbReference type="EC" id="2.5.1.3"/>
    </reaction>
</comment>
<dbReference type="PANTHER" id="PTHR20857">
    <property type="entry name" value="THIAMINE-PHOSPHATE PYROPHOSPHORYLASE"/>
    <property type="match status" value="1"/>
</dbReference>
<evidence type="ECO:0000259" key="12">
    <source>
        <dbReference type="Pfam" id="PF02581"/>
    </source>
</evidence>
<feature type="binding site" evidence="9">
    <location>
        <position position="117"/>
    </location>
    <ligand>
        <name>4-amino-2-methyl-5-(diphosphooxymethyl)pyrimidine</name>
        <dbReference type="ChEBI" id="CHEBI:57841"/>
    </ligand>
</feature>
<gene>
    <name evidence="9" type="primary">thiE</name>
    <name evidence="13" type="ORF">J2Z20_001685</name>
</gene>
<keyword evidence="5 9" id="KW-0784">Thiamine biosynthesis</keyword>
<dbReference type="Proteomes" id="UP001519273">
    <property type="component" value="Unassembled WGS sequence"/>
</dbReference>
<comment type="similarity">
    <text evidence="9 10">Belongs to the thiamine-phosphate synthase family.</text>
</comment>
<dbReference type="SUPFAM" id="SSF51391">
    <property type="entry name" value="Thiamin phosphate synthase"/>
    <property type="match status" value="1"/>
</dbReference>
<sequence>MTRISSEEMRNLLKLYFIMGSVNCKIDPLQVIREAIKGGITLFQFREKGNGALLGEEKYAFAKQVQSVCRQHGIPFIVNDDIDLALSLDADGVHIGQDDESAEVVRQRIGNKILGVSAHTLEEAKLAVSQGADYLGLGPVFPTTSKEDAKAVQGTSLIRLLRDQGMDIPIVGIGGITAHNAKSVVDAGADGVSVISAISLADHVQEAARELKEAVIGYEW</sequence>
<proteinExistence type="inferred from homology"/>
<evidence type="ECO:0000313" key="14">
    <source>
        <dbReference type="Proteomes" id="UP001519273"/>
    </source>
</evidence>
<name>A0ABS4H2P4_9BACL</name>
<feature type="binding site" evidence="9">
    <location>
        <begin position="143"/>
        <end position="145"/>
    </location>
    <ligand>
        <name>2-[(2R,5Z)-2-carboxy-4-methylthiazol-5(2H)-ylidene]ethyl phosphate</name>
        <dbReference type="ChEBI" id="CHEBI:62899"/>
    </ligand>
</feature>
<reference evidence="13 14" key="1">
    <citation type="submission" date="2021-03" db="EMBL/GenBank/DDBJ databases">
        <title>Genomic Encyclopedia of Type Strains, Phase IV (KMG-IV): sequencing the most valuable type-strain genomes for metagenomic binning, comparative biology and taxonomic classification.</title>
        <authorList>
            <person name="Goeker M."/>
        </authorList>
    </citation>
    <scope>NUCLEOTIDE SEQUENCE [LARGE SCALE GENOMIC DNA]</scope>
    <source>
        <strain evidence="13 14">DSM 23491</strain>
    </source>
</reference>
<comment type="catalytic activity">
    <reaction evidence="7 9 10">
        <text>2-(2-carboxy-4-methylthiazol-5-yl)ethyl phosphate + 4-amino-2-methyl-5-(diphosphooxymethyl)pyrimidine + 2 H(+) = thiamine phosphate + CO2 + diphosphate</text>
        <dbReference type="Rhea" id="RHEA:47848"/>
        <dbReference type="ChEBI" id="CHEBI:15378"/>
        <dbReference type="ChEBI" id="CHEBI:16526"/>
        <dbReference type="ChEBI" id="CHEBI:33019"/>
        <dbReference type="ChEBI" id="CHEBI:37575"/>
        <dbReference type="ChEBI" id="CHEBI:57841"/>
        <dbReference type="ChEBI" id="CHEBI:62890"/>
        <dbReference type="EC" id="2.5.1.3"/>
    </reaction>
</comment>
<dbReference type="InterPro" id="IPR013785">
    <property type="entry name" value="Aldolase_TIM"/>
</dbReference>
<evidence type="ECO:0000256" key="6">
    <source>
        <dbReference type="ARBA" id="ARBA00047334"/>
    </source>
</evidence>
<dbReference type="InterPro" id="IPR036206">
    <property type="entry name" value="ThiamineP_synth_sf"/>
</dbReference>
<feature type="binding site" evidence="9">
    <location>
        <position position="175"/>
    </location>
    <ligand>
        <name>2-[(2R,5Z)-2-carboxy-4-methylthiazol-5(2H)-ylidene]ethyl phosphate</name>
        <dbReference type="ChEBI" id="CHEBI:62899"/>
    </ligand>
</feature>
<accession>A0ABS4H2P4</accession>
<evidence type="ECO:0000256" key="7">
    <source>
        <dbReference type="ARBA" id="ARBA00047851"/>
    </source>
</evidence>
<organism evidence="13 14">
    <name type="scientific">Paenibacillus sediminis</name>
    <dbReference type="NCBI Taxonomy" id="664909"/>
    <lineage>
        <taxon>Bacteria</taxon>
        <taxon>Bacillati</taxon>
        <taxon>Bacillota</taxon>
        <taxon>Bacilli</taxon>
        <taxon>Bacillales</taxon>
        <taxon>Paenibacillaceae</taxon>
        <taxon>Paenibacillus</taxon>
    </lineage>
</organism>
<evidence type="ECO:0000256" key="2">
    <source>
        <dbReference type="ARBA" id="ARBA00022679"/>
    </source>
</evidence>
<evidence type="ECO:0000256" key="3">
    <source>
        <dbReference type="ARBA" id="ARBA00022723"/>
    </source>
</evidence>
<dbReference type="CDD" id="cd00564">
    <property type="entry name" value="TMP_TenI"/>
    <property type="match status" value="1"/>
</dbReference>
<evidence type="ECO:0000313" key="13">
    <source>
        <dbReference type="EMBL" id="MBP1936804.1"/>
    </source>
</evidence>